<dbReference type="PROSITE" id="PS01359">
    <property type="entry name" value="ZF_PHD_1"/>
    <property type="match status" value="1"/>
</dbReference>
<dbReference type="InterPro" id="IPR013083">
    <property type="entry name" value="Znf_RING/FYVE/PHD"/>
</dbReference>
<feature type="region of interest" description="Disordered" evidence="4">
    <location>
        <begin position="208"/>
        <end position="241"/>
    </location>
</feature>
<dbReference type="AlphaFoldDB" id="A0A9P4LV46"/>
<evidence type="ECO:0008006" key="7">
    <source>
        <dbReference type="Google" id="ProtNLM"/>
    </source>
</evidence>
<organism evidence="5 6">
    <name type="scientific">Saccharata proteae CBS 121410</name>
    <dbReference type="NCBI Taxonomy" id="1314787"/>
    <lineage>
        <taxon>Eukaryota</taxon>
        <taxon>Fungi</taxon>
        <taxon>Dikarya</taxon>
        <taxon>Ascomycota</taxon>
        <taxon>Pezizomycotina</taxon>
        <taxon>Dothideomycetes</taxon>
        <taxon>Dothideomycetes incertae sedis</taxon>
        <taxon>Botryosphaeriales</taxon>
        <taxon>Saccharataceae</taxon>
        <taxon>Saccharata</taxon>
    </lineage>
</organism>
<keyword evidence="1" id="KW-0479">Metal-binding</keyword>
<feature type="region of interest" description="Disordered" evidence="4">
    <location>
        <begin position="1"/>
        <end position="23"/>
    </location>
</feature>
<evidence type="ECO:0000313" key="5">
    <source>
        <dbReference type="EMBL" id="KAF2084869.1"/>
    </source>
</evidence>
<keyword evidence="6" id="KW-1185">Reference proteome</keyword>
<dbReference type="EMBL" id="ML978736">
    <property type="protein sequence ID" value="KAF2084869.1"/>
    <property type="molecule type" value="Genomic_DNA"/>
</dbReference>
<keyword evidence="3" id="KW-0862">Zinc</keyword>
<evidence type="ECO:0000256" key="2">
    <source>
        <dbReference type="ARBA" id="ARBA00022771"/>
    </source>
</evidence>
<feature type="compositionally biased region" description="Polar residues" evidence="4">
    <location>
        <begin position="1"/>
        <end position="10"/>
    </location>
</feature>
<dbReference type="Gene3D" id="3.30.40.10">
    <property type="entry name" value="Zinc/RING finger domain, C3HC4 (zinc finger)"/>
    <property type="match status" value="1"/>
</dbReference>
<reference evidence="5" key="1">
    <citation type="journal article" date="2020" name="Stud. Mycol.">
        <title>101 Dothideomycetes genomes: a test case for predicting lifestyles and emergence of pathogens.</title>
        <authorList>
            <person name="Haridas S."/>
            <person name="Albert R."/>
            <person name="Binder M."/>
            <person name="Bloem J."/>
            <person name="Labutti K."/>
            <person name="Salamov A."/>
            <person name="Andreopoulos B."/>
            <person name="Baker S."/>
            <person name="Barry K."/>
            <person name="Bills G."/>
            <person name="Bluhm B."/>
            <person name="Cannon C."/>
            <person name="Castanera R."/>
            <person name="Culley D."/>
            <person name="Daum C."/>
            <person name="Ezra D."/>
            <person name="Gonzalez J."/>
            <person name="Henrissat B."/>
            <person name="Kuo A."/>
            <person name="Liang C."/>
            <person name="Lipzen A."/>
            <person name="Lutzoni F."/>
            <person name="Magnuson J."/>
            <person name="Mondo S."/>
            <person name="Nolan M."/>
            <person name="Ohm R."/>
            <person name="Pangilinan J."/>
            <person name="Park H.-J."/>
            <person name="Ramirez L."/>
            <person name="Alfaro M."/>
            <person name="Sun H."/>
            <person name="Tritt A."/>
            <person name="Yoshinaga Y."/>
            <person name="Zwiers L.-H."/>
            <person name="Turgeon B."/>
            <person name="Goodwin S."/>
            <person name="Spatafora J."/>
            <person name="Crous P."/>
            <person name="Grigoriev I."/>
        </authorList>
    </citation>
    <scope>NUCLEOTIDE SEQUENCE</scope>
    <source>
        <strain evidence="5">CBS 121410</strain>
    </source>
</reference>
<dbReference type="InterPro" id="IPR019786">
    <property type="entry name" value="Zinc_finger_PHD-type_CS"/>
</dbReference>
<feature type="compositionally biased region" description="Basic and acidic residues" evidence="4">
    <location>
        <begin position="222"/>
        <end position="236"/>
    </location>
</feature>
<gene>
    <name evidence="5" type="ORF">K490DRAFT_68282</name>
</gene>
<accession>A0A9P4LV46</accession>
<proteinExistence type="predicted"/>
<protein>
    <recommendedName>
        <fullName evidence="7">Zinc finger PHD-type domain-containing protein</fullName>
    </recommendedName>
</protein>
<dbReference type="GO" id="GO:0008270">
    <property type="term" value="F:zinc ion binding"/>
    <property type="evidence" value="ECO:0007669"/>
    <property type="project" value="UniProtKB-KW"/>
</dbReference>
<sequence>MPQYPPTSTAKRAGSPILDDLPQSSHVQANGARKTRIAHPNTDTWHPVKRDLPADTVCAVNNRTQELMRNWIAMTNETPRSKMDVAKRRPQRFLPDPSRLPPMDRKQPDSVIVTGYKPETSTCICRKPAGDYLRIKCANKYCIVGWYHLRCVGLDLKSLEKLGHRLWACETCASSRDPNIPFPPWIIPATSHKPSPSRTHMSLSRHLEMEEPKETFPGFPKDLGKKQDETHVEADRPAPVQKQPLDTRIVVKVPKTQQIDDFLEGISGDMEEIMMGFSG</sequence>
<evidence type="ECO:0000256" key="1">
    <source>
        <dbReference type="ARBA" id="ARBA00022723"/>
    </source>
</evidence>
<evidence type="ECO:0000256" key="4">
    <source>
        <dbReference type="SAM" id="MobiDB-lite"/>
    </source>
</evidence>
<keyword evidence="2" id="KW-0863">Zinc-finger</keyword>
<evidence type="ECO:0000256" key="3">
    <source>
        <dbReference type="ARBA" id="ARBA00022833"/>
    </source>
</evidence>
<evidence type="ECO:0000313" key="6">
    <source>
        <dbReference type="Proteomes" id="UP000799776"/>
    </source>
</evidence>
<dbReference type="OrthoDB" id="4159032at2759"/>
<dbReference type="Proteomes" id="UP000799776">
    <property type="component" value="Unassembled WGS sequence"/>
</dbReference>
<comment type="caution">
    <text evidence="5">The sequence shown here is derived from an EMBL/GenBank/DDBJ whole genome shotgun (WGS) entry which is preliminary data.</text>
</comment>
<name>A0A9P4LV46_9PEZI</name>
<dbReference type="InterPro" id="IPR011011">
    <property type="entry name" value="Znf_FYVE_PHD"/>
</dbReference>
<dbReference type="SUPFAM" id="SSF57903">
    <property type="entry name" value="FYVE/PHD zinc finger"/>
    <property type="match status" value="1"/>
</dbReference>